<feature type="coiled-coil region" evidence="2">
    <location>
        <begin position="372"/>
        <end position="409"/>
    </location>
</feature>
<feature type="coiled-coil region" evidence="2">
    <location>
        <begin position="699"/>
        <end position="760"/>
    </location>
</feature>
<sequence>MAPYSNEYILQYIAKLETGDYTKGLDKMQGKTSSSTGVLNKSFSGLSTVIKKVVTSKLSLAAAAIYFANKTRLAIQDMIAFQKQLSTVNTLLKVSREELNKYADAFIDLSIKTGASKEDIANGAYQALSSGVKKEDLVDFLETASKTAMAGQTTAETSIKTISSIMNAYKMEAREAGEIADWLLTVQNKGVTTVGELGAYLADVTAISAPLKVTLNDVGAALAQITQNGNNTAKSTTMLKTMFNELSKEGQQAADIFTKISGQSFRDFIAKGGDLQGALNLMEDYAKKTNKSIVDLFGSVEAGSAALNLTGLNAEKFSEKLNDMKNKSGELNTAYAIASANIKTEWDKLTNAMNSRWRDLVTFLEKPIYVVIKEIRQLVDGQDNRAENLEDTKKRIAALKEEEERILNNKKLNKDQRMVNLGKVRSEISSLTKEVTETENMIREEAYQKNISSYTDYRKELGKYLNNSNKGEEKQVKKHLEKVLKLNKEITSTTNDSSKKAELKKDKVQLEQKIEILDERIGIQEEKIQKETELKKLEKGNLKKHNETMKNSELSYLESKKNMIEEQNRLLDLGAISKEEYNKNIEKADRELLNRQAMTNLESLKEMEEYYKKIGDQAKANEYHKKVIEVEIDIQKRTSVSMGGDFDDREDEYLEEERIKRKQFQAELLQDEWEYLEELTTLKLEGKKSDDEIGTMKEEKMLELEERKIFQEAEELQNRLAFYKTNENYAEQAADTQIAIEENKIKQLELKAKKEELANKQKIKWENWAKKYEVDIYERSANAVMDTYTALATGQIKSLEDFKNFAQMQLAELLLSLGQENAAKAVSKTAEAIGYATNPATASLAPPAFASAAKHAAVAAAFGIAATLVRPDEKTEGTNNKENAITKYDEGIDNRINSAQKENEGDVVIDISDSQMSKLWIKQIEKELNDGYNVTLIGKKKR</sequence>
<keyword evidence="1" id="KW-1188">Viral release from host cell</keyword>
<evidence type="ECO:0000259" key="3">
    <source>
        <dbReference type="Pfam" id="PF10145"/>
    </source>
</evidence>
<dbReference type="BioCyc" id="FSP457404-HMP:GTSQ-287-MONOMER"/>
<dbReference type="InterPro" id="IPR010090">
    <property type="entry name" value="Phage_tape_meas"/>
</dbReference>
<dbReference type="PANTHER" id="PTHR37813:SF1">
    <property type="entry name" value="FELS-2 PROPHAGE PROTEIN"/>
    <property type="match status" value="1"/>
</dbReference>
<reference evidence="4 5" key="1">
    <citation type="submission" date="2012-07" db="EMBL/GenBank/DDBJ databases">
        <title>The Genome Sequence of Fusobacterium ulcerans 12_1B.</title>
        <authorList>
            <consortium name="The Broad Institute Genome Sequencing Platform"/>
            <person name="Earl A."/>
            <person name="Ward D."/>
            <person name="Feldgarden M."/>
            <person name="Gevers D."/>
            <person name="Strauss J."/>
            <person name="Ambrose C.E."/>
            <person name="Allen-Vercoe E."/>
            <person name="Walker B."/>
            <person name="Young S.K."/>
            <person name="Zeng Q."/>
            <person name="Gargeya S."/>
            <person name="Fitzgerald M."/>
            <person name="Haas B."/>
            <person name="Abouelleil A."/>
            <person name="Alvarado L."/>
            <person name="Arachchi H.M."/>
            <person name="Berlin A.M."/>
            <person name="Chapman S.B."/>
            <person name="Goldberg J."/>
            <person name="Griggs A."/>
            <person name="Gujja S."/>
            <person name="Hansen M."/>
            <person name="Howarth C."/>
            <person name="Imamovic A."/>
            <person name="Larimer J."/>
            <person name="McCowen C."/>
            <person name="Montmayeur A."/>
            <person name="Murphy C."/>
            <person name="Neiman D."/>
            <person name="Pearson M."/>
            <person name="Priest M."/>
            <person name="Roberts A."/>
            <person name="Saif S."/>
            <person name="Shea T."/>
            <person name="Sisk P."/>
            <person name="Sykes S."/>
            <person name="Wortman J."/>
            <person name="Nusbaum C."/>
            <person name="Birren B."/>
        </authorList>
    </citation>
    <scope>NUCLEOTIDE SEQUENCE [LARGE SCALE GENOMIC DNA]</scope>
    <source>
        <strain evidence="4 5">12_1B</strain>
    </source>
</reference>
<gene>
    <name evidence="4" type="ORF">HMPREF0402_00286</name>
</gene>
<keyword evidence="5" id="KW-1185">Reference proteome</keyword>
<evidence type="ECO:0000256" key="1">
    <source>
        <dbReference type="ARBA" id="ARBA00022612"/>
    </source>
</evidence>
<dbReference type="RefSeq" id="WP_016361732.1">
    <property type="nucleotide sequence ID" value="NZ_KE161007.1"/>
</dbReference>
<dbReference type="PANTHER" id="PTHR37813">
    <property type="entry name" value="FELS-2 PROPHAGE PROTEIN"/>
    <property type="match status" value="1"/>
</dbReference>
<dbReference type="HOGENOM" id="CLU_311860_0_0_0"/>
<dbReference type="EMBL" id="AGWJ02000006">
    <property type="protein sequence ID" value="EHO84467.2"/>
    <property type="molecule type" value="Genomic_DNA"/>
</dbReference>
<protein>
    <submittedName>
        <fullName evidence="4">Phage tail tape measure protein, TP901 family, core region</fullName>
    </submittedName>
</protein>
<name>H1PPE3_9FUSO</name>
<dbReference type="PATRIC" id="fig|457404.5.peg.950"/>
<feature type="coiled-coil region" evidence="2">
    <location>
        <begin position="469"/>
        <end position="527"/>
    </location>
</feature>
<dbReference type="NCBIfam" id="TIGR01760">
    <property type="entry name" value="tape_meas_TP901"/>
    <property type="match status" value="1"/>
</dbReference>
<proteinExistence type="predicted"/>
<dbReference type="Pfam" id="PF10145">
    <property type="entry name" value="PhageMin_Tail"/>
    <property type="match status" value="1"/>
</dbReference>
<comment type="caution">
    <text evidence="4">The sequence shown here is derived from an EMBL/GenBank/DDBJ whole genome shotgun (WGS) entry which is preliminary data.</text>
</comment>
<dbReference type="Proteomes" id="UP000003233">
    <property type="component" value="Unassembled WGS sequence"/>
</dbReference>
<keyword evidence="2" id="KW-0175">Coiled coil</keyword>
<evidence type="ECO:0000313" key="4">
    <source>
        <dbReference type="EMBL" id="EHO84467.2"/>
    </source>
</evidence>
<dbReference type="AlphaFoldDB" id="H1PPE3"/>
<evidence type="ECO:0000256" key="2">
    <source>
        <dbReference type="SAM" id="Coils"/>
    </source>
</evidence>
<evidence type="ECO:0000313" key="5">
    <source>
        <dbReference type="Proteomes" id="UP000003233"/>
    </source>
</evidence>
<feature type="domain" description="Phage tail tape measure protein" evidence="3">
    <location>
        <begin position="105"/>
        <end position="298"/>
    </location>
</feature>
<organism evidence="4 5">
    <name type="scientific">Fusobacterium ulcerans 12-1B</name>
    <dbReference type="NCBI Taxonomy" id="457404"/>
    <lineage>
        <taxon>Bacteria</taxon>
        <taxon>Fusobacteriati</taxon>
        <taxon>Fusobacteriota</taxon>
        <taxon>Fusobacteriia</taxon>
        <taxon>Fusobacteriales</taxon>
        <taxon>Fusobacteriaceae</taxon>
        <taxon>Fusobacterium</taxon>
    </lineage>
</organism>
<accession>H1PPE3</accession>